<dbReference type="SUPFAM" id="SSF56349">
    <property type="entry name" value="DNA breaking-rejoining enzymes"/>
    <property type="match status" value="1"/>
</dbReference>
<gene>
    <name evidence="1" type="ORF">AABB81_13630</name>
</gene>
<comment type="caution">
    <text evidence="1">The sequence shown here is derived from an EMBL/GenBank/DDBJ whole genome shotgun (WGS) entry which is preliminary data.</text>
</comment>
<name>A0ABU9L5D6_9FLAO</name>
<organism evidence="1 2">
    <name type="scientific">Lutimonas vermicola</name>
    <dbReference type="NCBI Taxonomy" id="414288"/>
    <lineage>
        <taxon>Bacteria</taxon>
        <taxon>Pseudomonadati</taxon>
        <taxon>Bacteroidota</taxon>
        <taxon>Flavobacteriia</taxon>
        <taxon>Flavobacteriales</taxon>
        <taxon>Flavobacteriaceae</taxon>
        <taxon>Lutimonas</taxon>
    </lineage>
</organism>
<protein>
    <recommendedName>
        <fullName evidence="3">Tyr recombinase domain-containing protein</fullName>
    </recommendedName>
</protein>
<evidence type="ECO:0000313" key="2">
    <source>
        <dbReference type="Proteomes" id="UP001474120"/>
    </source>
</evidence>
<evidence type="ECO:0008006" key="3">
    <source>
        <dbReference type="Google" id="ProtNLM"/>
    </source>
</evidence>
<keyword evidence="2" id="KW-1185">Reference proteome</keyword>
<evidence type="ECO:0000313" key="1">
    <source>
        <dbReference type="EMBL" id="MEL4456944.1"/>
    </source>
</evidence>
<reference evidence="1 2" key="1">
    <citation type="submission" date="2024-04" db="EMBL/GenBank/DDBJ databases">
        <title>whole genome sequencing of Lutimonas vermicola strain IMCC1616.</title>
        <authorList>
            <person name="Bae S.S."/>
        </authorList>
    </citation>
    <scope>NUCLEOTIDE SEQUENCE [LARGE SCALE GENOMIC DNA]</scope>
    <source>
        <strain evidence="1 2">IMCC1616</strain>
    </source>
</reference>
<dbReference type="EMBL" id="JBCDNA010000003">
    <property type="protein sequence ID" value="MEL4456944.1"/>
    <property type="molecule type" value="Genomic_DNA"/>
</dbReference>
<sequence>MNDNYKHWTTELLTLFGMWLWEEEEYGHALLCIHGPQWGYKIGQQLKLSWEDVFNDDWGEFKHELELEDNSEIVRPITGKALEYLEKAFKMLKERNEGDSIYLNYRTGKPLTTSTLNRELKKHSDQFLYELTEKLGYEIKLKPLKSNAFQIAWVLKMLDRYRYSKKCMIEMSKFMGHRTLKDTIELIEIEPMEKIIYDFLGSEMCRTTSDILQDKEQLSIYVNDAINDSYTEFKKSITHL</sequence>
<dbReference type="RefSeq" id="WP_342161108.1">
    <property type="nucleotide sequence ID" value="NZ_JBCDNA010000003.1"/>
</dbReference>
<proteinExistence type="predicted"/>
<accession>A0ABU9L5D6</accession>
<dbReference type="Proteomes" id="UP001474120">
    <property type="component" value="Unassembled WGS sequence"/>
</dbReference>
<dbReference type="InterPro" id="IPR011010">
    <property type="entry name" value="DNA_brk_join_enz"/>
</dbReference>